<dbReference type="AlphaFoldDB" id="A0A6H9WSA8"/>
<dbReference type="OrthoDB" id="7067800at2"/>
<evidence type="ECO:0000313" key="1">
    <source>
        <dbReference type="EMBL" id="KAB1649595.1"/>
    </source>
</evidence>
<reference evidence="1 2" key="1">
    <citation type="submission" date="2019-09" db="EMBL/GenBank/DDBJ databases">
        <title>Phylogeny of genus Pseudoclavibacter and closely related genus.</title>
        <authorList>
            <person name="Li Y."/>
        </authorList>
    </citation>
    <scope>NUCLEOTIDE SEQUENCE [LARGE SCALE GENOMIC DNA]</scope>
    <source>
        <strain evidence="1 2">EGI 60007</strain>
    </source>
</reference>
<dbReference type="Pfam" id="PF04199">
    <property type="entry name" value="Cyclase"/>
    <property type="match status" value="1"/>
</dbReference>
<proteinExistence type="predicted"/>
<dbReference type="PANTHER" id="PTHR31118">
    <property type="entry name" value="CYCLASE-LIKE PROTEIN 2"/>
    <property type="match status" value="1"/>
</dbReference>
<dbReference type="Gene3D" id="3.50.30.50">
    <property type="entry name" value="Putative cyclase"/>
    <property type="match status" value="1"/>
</dbReference>
<keyword evidence="2" id="KW-1185">Reference proteome</keyword>
<protein>
    <submittedName>
        <fullName evidence="1">Cyclase family protein</fullName>
    </submittedName>
</protein>
<dbReference type="RefSeq" id="WP_158028185.1">
    <property type="nucleotide sequence ID" value="NZ_BMHG01000001.1"/>
</dbReference>
<dbReference type="PANTHER" id="PTHR31118:SF12">
    <property type="entry name" value="CYCLASE-LIKE PROTEIN 2"/>
    <property type="match status" value="1"/>
</dbReference>
<dbReference type="EMBL" id="WBJY01000001">
    <property type="protein sequence ID" value="KAB1649595.1"/>
    <property type="molecule type" value="Genomic_DNA"/>
</dbReference>
<dbReference type="InterPro" id="IPR037175">
    <property type="entry name" value="KFase_sf"/>
</dbReference>
<dbReference type="GO" id="GO:0019441">
    <property type="term" value="P:L-tryptophan catabolic process to kynurenine"/>
    <property type="evidence" value="ECO:0007669"/>
    <property type="project" value="InterPro"/>
</dbReference>
<dbReference type="InterPro" id="IPR007325">
    <property type="entry name" value="KFase/CYL"/>
</dbReference>
<comment type="caution">
    <text evidence="1">The sequence shown here is derived from an EMBL/GenBank/DDBJ whole genome shotgun (WGS) entry which is preliminary data.</text>
</comment>
<organism evidence="1 2">
    <name type="scientific">Pseudoclavibacter endophyticus</name>
    <dbReference type="NCBI Taxonomy" id="1778590"/>
    <lineage>
        <taxon>Bacteria</taxon>
        <taxon>Bacillati</taxon>
        <taxon>Actinomycetota</taxon>
        <taxon>Actinomycetes</taxon>
        <taxon>Micrococcales</taxon>
        <taxon>Microbacteriaceae</taxon>
        <taxon>Pseudoclavibacter</taxon>
    </lineage>
</organism>
<dbReference type="SUPFAM" id="SSF102198">
    <property type="entry name" value="Putative cyclase"/>
    <property type="match status" value="1"/>
</dbReference>
<dbReference type="GO" id="GO:0004061">
    <property type="term" value="F:arylformamidase activity"/>
    <property type="evidence" value="ECO:0007669"/>
    <property type="project" value="InterPro"/>
</dbReference>
<name>A0A6H9WSA8_9MICO</name>
<evidence type="ECO:0000313" key="2">
    <source>
        <dbReference type="Proteomes" id="UP000431744"/>
    </source>
</evidence>
<accession>A0A6H9WSA8</accession>
<gene>
    <name evidence="1" type="ORF">F8O04_04920</name>
</gene>
<dbReference type="Proteomes" id="UP000431744">
    <property type="component" value="Unassembled WGS sequence"/>
</dbReference>
<sequence length="261" mass="26961">MTAVSTLSAFATSIADGTVEVVDLTTPLSPSTPILTLPAPFANTQGLSTTPVSNFDDAGPGWAWNDLHLGEHVGTHLDAPTHWATGRAGRSVAEIQLSRLVGPAFVIDRTNEAAADADYLLEPADFEAFEAEHGQLPPGAWLLFRTGWAARGDDAASFINADDTGPHSPGVSVAGAEWLAAHPNLSGFGVEQVGIDAGQAGGFDPVFPVHHHLLGADKYGVTSLRGLDRLPVAGATVVVAPLPIVGGTGAPARVLAFVERD</sequence>